<dbReference type="InterPro" id="IPR038939">
    <property type="entry name" value="PDV1/PDV2"/>
</dbReference>
<dbReference type="AlphaFoldDB" id="A0A8X8AH23"/>
<keyword evidence="2" id="KW-1185">Reference proteome</keyword>
<dbReference type="PANTHER" id="PTHR33600:SF5">
    <property type="entry name" value="PLASTID DIVISION PROTEIN PDV1"/>
    <property type="match status" value="1"/>
</dbReference>
<dbReference type="OrthoDB" id="1892915at2759"/>
<dbReference type="PANTHER" id="PTHR33600">
    <property type="entry name" value="PLASTID DIVISION PROTEIN PDV2"/>
    <property type="match status" value="1"/>
</dbReference>
<sequence>MVSSFLFPPQTNHSWPNLESFQAIIAGSWGCSSSMELGGNLQTLVERAWVLHDGLSEEIEKINSSFCRFCSKHGRYCIIVETPFQEKEGLISIKDSLKEMLETPRLESASTLMKIIWHITAYRSVLKKAWHSLYIVVRSTLLKAATCVLIGNKLGLITLFSSNVIMQRLRSWQPIDRQESLTRLEESRLTLMEKIAQYRGRPLGVVEELNACFSSGETAFHRKLSELKKIKGDSDIRDEKRRTNPGFCWIRMLFNPWKWQRAAGVTAKLILISASISSTARFCQGGLFSCSSRRKVLSLLKPIDSRTKENSIALSLSNSPLDVFYGRG</sequence>
<organism evidence="1 2">
    <name type="scientific">Populus tomentosa</name>
    <name type="common">Chinese white poplar</name>
    <dbReference type="NCBI Taxonomy" id="118781"/>
    <lineage>
        <taxon>Eukaryota</taxon>
        <taxon>Viridiplantae</taxon>
        <taxon>Streptophyta</taxon>
        <taxon>Embryophyta</taxon>
        <taxon>Tracheophyta</taxon>
        <taxon>Spermatophyta</taxon>
        <taxon>Magnoliopsida</taxon>
        <taxon>eudicotyledons</taxon>
        <taxon>Gunneridae</taxon>
        <taxon>Pentapetalae</taxon>
        <taxon>rosids</taxon>
        <taxon>fabids</taxon>
        <taxon>Malpighiales</taxon>
        <taxon>Salicaceae</taxon>
        <taxon>Saliceae</taxon>
        <taxon>Populus</taxon>
    </lineage>
</organism>
<evidence type="ECO:0000313" key="2">
    <source>
        <dbReference type="Proteomes" id="UP000886885"/>
    </source>
</evidence>
<dbReference type="EMBL" id="JAAWWB010000003">
    <property type="protein sequence ID" value="KAG6786840.1"/>
    <property type="molecule type" value="Genomic_DNA"/>
</dbReference>
<reference evidence="1" key="1">
    <citation type="journal article" date="2020" name="bioRxiv">
        <title>Hybrid origin of Populus tomentosa Carr. identified through genome sequencing and phylogenomic analysis.</title>
        <authorList>
            <person name="An X."/>
            <person name="Gao K."/>
            <person name="Chen Z."/>
            <person name="Li J."/>
            <person name="Yang X."/>
            <person name="Yang X."/>
            <person name="Zhou J."/>
            <person name="Guo T."/>
            <person name="Zhao T."/>
            <person name="Huang S."/>
            <person name="Miao D."/>
            <person name="Khan W.U."/>
            <person name="Rao P."/>
            <person name="Ye M."/>
            <person name="Lei B."/>
            <person name="Liao W."/>
            <person name="Wang J."/>
            <person name="Ji L."/>
            <person name="Li Y."/>
            <person name="Guo B."/>
            <person name="Mustafa N.S."/>
            <person name="Li S."/>
            <person name="Yun Q."/>
            <person name="Keller S.R."/>
            <person name="Mao J."/>
            <person name="Zhang R."/>
            <person name="Strauss S.H."/>
        </authorList>
    </citation>
    <scope>NUCLEOTIDE SEQUENCE</scope>
    <source>
        <strain evidence="1">GM15</strain>
        <tissue evidence="1">Leaf</tissue>
    </source>
</reference>
<gene>
    <name evidence="1" type="ORF">POTOM_008457</name>
</gene>
<comment type="caution">
    <text evidence="1">The sequence shown here is derived from an EMBL/GenBank/DDBJ whole genome shotgun (WGS) entry which is preliminary data.</text>
</comment>
<dbReference type="GO" id="GO:0010020">
    <property type="term" value="P:chloroplast fission"/>
    <property type="evidence" value="ECO:0007669"/>
    <property type="project" value="InterPro"/>
</dbReference>
<proteinExistence type="predicted"/>
<accession>A0A8X8AH23</accession>
<evidence type="ECO:0000313" key="1">
    <source>
        <dbReference type="EMBL" id="KAG6786840.1"/>
    </source>
</evidence>
<dbReference type="Proteomes" id="UP000886885">
    <property type="component" value="Chromosome 2A"/>
</dbReference>
<protein>
    <submittedName>
        <fullName evidence="1">Uncharacterized protein</fullName>
    </submittedName>
</protein>
<name>A0A8X8AH23_POPTO</name>